<dbReference type="InterPro" id="IPR015590">
    <property type="entry name" value="Aldehyde_DH_dom"/>
</dbReference>
<evidence type="ECO:0000256" key="2">
    <source>
        <dbReference type="ARBA" id="ARBA00023002"/>
    </source>
</evidence>
<dbReference type="PROSITE" id="PS00687">
    <property type="entry name" value="ALDEHYDE_DEHYDR_GLU"/>
    <property type="match status" value="1"/>
</dbReference>
<reference evidence="6" key="1">
    <citation type="submission" date="2024-07" db="EMBL/GenBank/DDBJ databases">
        <authorList>
            <person name="fu j."/>
        </authorList>
    </citation>
    <scope>NUCLEOTIDE SEQUENCE</scope>
    <source>
        <strain evidence="6">P10A9</strain>
    </source>
</reference>
<gene>
    <name evidence="6" type="ORF">AB5L97_17740</name>
</gene>
<dbReference type="PANTHER" id="PTHR43353">
    <property type="entry name" value="SUCCINATE-SEMIALDEHYDE DEHYDROGENASE, MITOCHONDRIAL"/>
    <property type="match status" value="1"/>
</dbReference>
<feature type="domain" description="Aldehyde dehydrogenase" evidence="5">
    <location>
        <begin position="31"/>
        <end position="490"/>
    </location>
</feature>
<proteinExistence type="inferred from homology"/>
<dbReference type="FunFam" id="3.40.605.10:FF:000005">
    <property type="entry name" value="Succinate-semialdehyde dehydrogenase I"/>
    <property type="match status" value="1"/>
</dbReference>
<dbReference type="InterPro" id="IPR016161">
    <property type="entry name" value="Ald_DH/histidinol_DH"/>
</dbReference>
<dbReference type="PANTHER" id="PTHR43353:SF5">
    <property type="entry name" value="SUCCINATE-SEMIALDEHYDE DEHYDROGENASE, MITOCHONDRIAL"/>
    <property type="match status" value="1"/>
</dbReference>
<dbReference type="Pfam" id="PF00171">
    <property type="entry name" value="Aldedh"/>
    <property type="match status" value="1"/>
</dbReference>
<evidence type="ECO:0000256" key="3">
    <source>
        <dbReference type="PROSITE-ProRule" id="PRU10007"/>
    </source>
</evidence>
<keyword evidence="2 4" id="KW-0560">Oxidoreductase</keyword>
<dbReference type="KEGG" id="spue:AB5L97_17740"/>
<dbReference type="RefSeq" id="WP_369045665.1">
    <property type="nucleotide sequence ID" value="NZ_CP163302.1"/>
</dbReference>
<comment type="similarity">
    <text evidence="1 4">Belongs to the aldehyde dehydrogenase family.</text>
</comment>
<dbReference type="Gene3D" id="3.40.605.10">
    <property type="entry name" value="Aldehyde Dehydrogenase, Chain A, domain 1"/>
    <property type="match status" value="1"/>
</dbReference>
<dbReference type="EC" id="1.2.1.-" evidence="6"/>
<dbReference type="GO" id="GO:0009450">
    <property type="term" value="P:gamma-aminobutyric acid catabolic process"/>
    <property type="evidence" value="ECO:0007669"/>
    <property type="project" value="TreeGrafter"/>
</dbReference>
<evidence type="ECO:0000256" key="4">
    <source>
        <dbReference type="RuleBase" id="RU003345"/>
    </source>
</evidence>
<dbReference type="Gene3D" id="3.40.309.10">
    <property type="entry name" value="Aldehyde Dehydrogenase, Chain A, domain 2"/>
    <property type="match status" value="1"/>
</dbReference>
<dbReference type="SUPFAM" id="SSF53720">
    <property type="entry name" value="ALDH-like"/>
    <property type="match status" value="1"/>
</dbReference>
<dbReference type="InterPro" id="IPR029510">
    <property type="entry name" value="Ald_DH_CS_GLU"/>
</dbReference>
<evidence type="ECO:0000259" key="5">
    <source>
        <dbReference type="Pfam" id="PF00171"/>
    </source>
</evidence>
<evidence type="ECO:0000256" key="1">
    <source>
        <dbReference type="ARBA" id="ARBA00009986"/>
    </source>
</evidence>
<dbReference type="GO" id="GO:0004777">
    <property type="term" value="F:succinate-semialdehyde dehydrogenase (NAD+) activity"/>
    <property type="evidence" value="ECO:0007669"/>
    <property type="project" value="TreeGrafter"/>
</dbReference>
<accession>A0AB39L1L2</accession>
<dbReference type="InterPro" id="IPR050740">
    <property type="entry name" value="Aldehyde_DH_Superfamily"/>
</dbReference>
<dbReference type="CDD" id="cd07103">
    <property type="entry name" value="ALDH_F5_SSADH_GabD"/>
    <property type="match status" value="1"/>
</dbReference>
<name>A0AB39L1L2_9MICC</name>
<dbReference type="AlphaFoldDB" id="A0AB39L1L2"/>
<feature type="active site" evidence="3">
    <location>
        <position position="268"/>
    </location>
</feature>
<protein>
    <submittedName>
        <fullName evidence="6">NAD-dependent succinate-semialdehyde dehydrogenase</fullName>
        <ecNumber evidence="6">1.2.1.-</ecNumber>
    </submittedName>
</protein>
<organism evidence="6">
    <name type="scientific">Sinomonas puerhi</name>
    <dbReference type="NCBI Taxonomy" id="3238584"/>
    <lineage>
        <taxon>Bacteria</taxon>
        <taxon>Bacillati</taxon>
        <taxon>Actinomycetota</taxon>
        <taxon>Actinomycetes</taxon>
        <taxon>Micrococcales</taxon>
        <taxon>Micrococcaceae</taxon>
        <taxon>Sinomonas</taxon>
    </lineage>
</organism>
<sequence length="496" mass="52758">MTTNATDLRTSDKAREAISRINTGVFIGGRWGEASSGARFDVVNPATEEVIATVADGGPEDAQRAIQTAGRVQKAWAKTAPRERSEILRRAYDLIMARQDELALVMTTEMGKPIAEAKGEVAYAAEFFRWFSEEAVRIGGDLTTTGDGKNRILVSREPVGPCVLVTPWNFPLAMGTRKIGPAIAAGCTMVFKPANLTPLSSLALVDILVEAGLPEGVLNVVCTTKASSVVSPWMSSGIARKVSFTGSTEVGVRLLEQASQHVMRSSMELGGNAPFIVFEDADLDRAVEGAVAAKMRNMGEACTAANRLFVQRSVADEFARRLAERLGALSVGDGAEPGTDVGPLVEEKALRKVEELVDDAVSKGSKVVCGGRRPDRAGFFYSPTVLADVSPEANLMSEEIFGPVAPVVPFDTEDEVLAMANNTPWGLVGYLFTQDVDRGFRVGDALEVGMVGLNTGIVSNPAAPFGGVKASGLGREGGRVGIEEFLETKYMAIPRI</sequence>
<dbReference type="EMBL" id="CP163302">
    <property type="protein sequence ID" value="XDP45083.1"/>
    <property type="molecule type" value="Genomic_DNA"/>
</dbReference>
<evidence type="ECO:0000313" key="6">
    <source>
        <dbReference type="EMBL" id="XDP45083.1"/>
    </source>
</evidence>
<dbReference type="FunFam" id="3.40.309.10:FF:000004">
    <property type="entry name" value="Succinate-semialdehyde dehydrogenase I"/>
    <property type="match status" value="1"/>
</dbReference>
<dbReference type="InterPro" id="IPR016163">
    <property type="entry name" value="Ald_DH_C"/>
</dbReference>
<dbReference type="InterPro" id="IPR016162">
    <property type="entry name" value="Ald_DH_N"/>
</dbReference>